<name>D1NT24_9BIFI</name>
<dbReference type="STRING" id="561180.BIFGAL_02935"/>
<organism evidence="1 2">
    <name type="scientific">Bifidobacterium gallicum DSM 20093 = LMG 11596</name>
    <dbReference type="NCBI Taxonomy" id="561180"/>
    <lineage>
        <taxon>Bacteria</taxon>
        <taxon>Bacillati</taxon>
        <taxon>Actinomycetota</taxon>
        <taxon>Actinomycetes</taxon>
        <taxon>Bifidobacteriales</taxon>
        <taxon>Bifidobacteriaceae</taxon>
        <taxon>Bifidobacterium</taxon>
    </lineage>
</organism>
<dbReference type="EMBL" id="ABXB03000001">
    <property type="protein sequence ID" value="EFA23826.1"/>
    <property type="molecule type" value="Genomic_DNA"/>
</dbReference>
<evidence type="ECO:0000313" key="2">
    <source>
        <dbReference type="Proteomes" id="UP000003656"/>
    </source>
</evidence>
<protein>
    <submittedName>
        <fullName evidence="1">Uncharacterized protein</fullName>
    </submittedName>
</protein>
<dbReference type="AlphaFoldDB" id="D1NT24"/>
<reference evidence="1 2" key="1">
    <citation type="submission" date="2009-11" db="EMBL/GenBank/DDBJ databases">
        <authorList>
            <person name="Weinstock G."/>
            <person name="Sodergren E."/>
            <person name="Clifton S."/>
            <person name="Fulton L."/>
            <person name="Fulton B."/>
            <person name="Courtney L."/>
            <person name="Fronick C."/>
            <person name="Harrison M."/>
            <person name="Strong C."/>
            <person name="Farmer C."/>
            <person name="Delahaunty K."/>
            <person name="Markovic C."/>
            <person name="Hall O."/>
            <person name="Minx P."/>
            <person name="Tomlinson C."/>
            <person name="Mitreva M."/>
            <person name="Nelson J."/>
            <person name="Hou S."/>
            <person name="Wollam A."/>
            <person name="Pepin K.H."/>
            <person name="Johnson M."/>
            <person name="Bhonagiri V."/>
            <person name="Nash W.E."/>
            <person name="Warren W."/>
            <person name="Chinwalla A."/>
            <person name="Mardis E.R."/>
            <person name="Wilson R.K."/>
        </authorList>
    </citation>
    <scope>NUCLEOTIDE SEQUENCE [LARGE SCALE GENOMIC DNA]</scope>
    <source>
        <strain evidence="1 2">DSM 20093</strain>
    </source>
</reference>
<dbReference type="Proteomes" id="UP000003656">
    <property type="component" value="Unassembled WGS sequence"/>
</dbReference>
<comment type="caution">
    <text evidence="1">The sequence shown here is derived from an EMBL/GenBank/DDBJ whole genome shotgun (WGS) entry which is preliminary data.</text>
</comment>
<evidence type="ECO:0000313" key="1">
    <source>
        <dbReference type="EMBL" id="EFA23826.1"/>
    </source>
</evidence>
<proteinExistence type="predicted"/>
<sequence length="59" mass="6438">MSCPRLARSLALCGWCGLGQFRCVQRRLTVKTAQWLAVDTLRKAGGASWWPSCGGAEII</sequence>
<accession>D1NT24</accession>
<gene>
    <name evidence="1" type="ORF">BIFGAL_02935</name>
</gene>